<organism evidence="1 2">
    <name type="scientific">Trichoderma gamsii</name>
    <dbReference type="NCBI Taxonomy" id="398673"/>
    <lineage>
        <taxon>Eukaryota</taxon>
        <taxon>Fungi</taxon>
        <taxon>Dikarya</taxon>
        <taxon>Ascomycota</taxon>
        <taxon>Pezizomycotina</taxon>
        <taxon>Sordariomycetes</taxon>
        <taxon>Hypocreomycetidae</taxon>
        <taxon>Hypocreales</taxon>
        <taxon>Hypocreaceae</taxon>
        <taxon>Trichoderma</taxon>
    </lineage>
</organism>
<dbReference type="EMBL" id="JPDN02000020">
    <property type="protein sequence ID" value="PON24931.1"/>
    <property type="molecule type" value="Genomic_DNA"/>
</dbReference>
<dbReference type="InterPro" id="IPR047142">
    <property type="entry name" value="OryJ/VirC-like"/>
</dbReference>
<dbReference type="InterPro" id="IPR011051">
    <property type="entry name" value="RmlC_Cupin_sf"/>
</dbReference>
<dbReference type="RefSeq" id="XP_018664242.1">
    <property type="nucleotide sequence ID" value="XM_018802734.1"/>
</dbReference>
<dbReference type="Gene3D" id="2.60.120.10">
    <property type="entry name" value="Jelly Rolls"/>
    <property type="match status" value="1"/>
</dbReference>
<reference evidence="1 2" key="1">
    <citation type="journal article" date="2016" name="Genome Announc.">
        <title>Draft Whole-Genome Sequence of Trichoderma gamsii T6085, a Promising Biocontrol Agent of Fusarium Head Blight on Wheat.</title>
        <authorList>
            <person name="Baroncelli R."/>
            <person name="Zapparata A."/>
            <person name="Piaggeschi G."/>
            <person name="Sarrocco S."/>
            <person name="Vannacci G."/>
        </authorList>
    </citation>
    <scope>NUCLEOTIDE SEQUENCE [LARGE SCALE GENOMIC DNA]</scope>
    <source>
        <strain evidence="1 2">T6085</strain>
    </source>
</reference>
<dbReference type="SUPFAM" id="SSF51182">
    <property type="entry name" value="RmlC-like cupins"/>
    <property type="match status" value="1"/>
</dbReference>
<dbReference type="GeneID" id="29982817"/>
<keyword evidence="2" id="KW-1185">Reference proteome</keyword>
<dbReference type="CDD" id="cd02231">
    <property type="entry name" value="cupin_BLL6423-like"/>
    <property type="match status" value="1"/>
</dbReference>
<accession>A0A2P4ZKU9</accession>
<evidence type="ECO:0000313" key="1">
    <source>
        <dbReference type="EMBL" id="PON24931.1"/>
    </source>
</evidence>
<sequence length="176" mass="19328">MAATFPSLNTYITTSKQRSSAFKQSCFHENTAAHPQPLDPTSNLYYIYSTLPSFTLVDDADLANHKSVVAAGPPYHFPGAGATVVTYMDFAANPDQIEGFWHRTQTVDYIIMLEGELELTLDGGECRVVKRGDVVIQRAPMHKWKNLSVTQPARYVAIIQGAEGAKEDGVEYGNGV</sequence>
<protein>
    <submittedName>
        <fullName evidence="1">Cupin domain-containing protein</fullName>
    </submittedName>
</protein>
<dbReference type="PANTHER" id="PTHR36156">
    <property type="entry name" value="SLR2101 PROTEIN"/>
    <property type="match status" value="1"/>
</dbReference>
<dbReference type="Proteomes" id="UP000054821">
    <property type="component" value="Unassembled WGS sequence"/>
</dbReference>
<dbReference type="AlphaFoldDB" id="A0A2P4ZKU9"/>
<proteinExistence type="predicted"/>
<evidence type="ECO:0000313" key="2">
    <source>
        <dbReference type="Proteomes" id="UP000054821"/>
    </source>
</evidence>
<name>A0A2P4ZKU9_9HYPO</name>
<dbReference type="PANTHER" id="PTHR36156:SF2">
    <property type="entry name" value="CUPIN TYPE-2 DOMAIN-CONTAINING PROTEIN"/>
    <property type="match status" value="1"/>
</dbReference>
<gene>
    <name evidence="1" type="ORF">TGAM01_v206012</name>
</gene>
<dbReference type="InterPro" id="IPR014710">
    <property type="entry name" value="RmlC-like_jellyroll"/>
</dbReference>
<comment type="caution">
    <text evidence="1">The sequence shown here is derived from an EMBL/GenBank/DDBJ whole genome shotgun (WGS) entry which is preliminary data.</text>
</comment>